<evidence type="ECO:0000256" key="8">
    <source>
        <dbReference type="ARBA" id="ARBA00022432"/>
    </source>
</evidence>
<feature type="binding site" evidence="15">
    <location>
        <position position="12"/>
    </location>
    <ligand>
        <name>Mg(2+)</name>
        <dbReference type="ChEBI" id="CHEBI:18420"/>
        <label>1</label>
    </ligand>
</feature>
<evidence type="ECO:0000256" key="3">
    <source>
        <dbReference type="ARBA" id="ARBA00004742"/>
    </source>
</evidence>
<dbReference type="InterPro" id="IPR036076">
    <property type="entry name" value="FBPase_V_sf"/>
</dbReference>
<evidence type="ECO:0000256" key="4">
    <source>
        <dbReference type="ARBA" id="ARBA00010693"/>
    </source>
</evidence>
<evidence type="ECO:0000256" key="7">
    <source>
        <dbReference type="ARBA" id="ARBA00018635"/>
    </source>
</evidence>
<keyword evidence="8 15" id="KW-0312">Gluconeogenesis</keyword>
<dbReference type="Proteomes" id="UP001201020">
    <property type="component" value="Chromosome"/>
</dbReference>
<feature type="binding site" description="in other chain" evidence="15">
    <location>
        <position position="19"/>
    </location>
    <ligand>
        <name>beta-D-fructose 1,6-bisphosphate</name>
        <dbReference type="ChEBI" id="CHEBI:32966"/>
        <note>ligand shared between dimeric partners</note>
    </ligand>
</feature>
<evidence type="ECO:0000256" key="6">
    <source>
        <dbReference type="ARBA" id="ARBA00013093"/>
    </source>
</evidence>
<feature type="binding site" evidence="15">
    <location>
        <position position="234"/>
    </location>
    <ligand>
        <name>Mg(2+)</name>
        <dbReference type="ChEBI" id="CHEBI:18420"/>
        <label>3</label>
    </ligand>
</feature>
<feature type="binding site" evidence="15">
    <location>
        <position position="19"/>
    </location>
    <ligand>
        <name>Mg(2+)</name>
        <dbReference type="ChEBI" id="CHEBI:18420"/>
        <label>1</label>
    </ligand>
</feature>
<comment type="similarity">
    <text evidence="4 15">Belongs to the FBP aldolase/phosphatase family.</text>
</comment>
<comment type="cofactor">
    <cofactor evidence="2 15">
        <name>Mg(2+)</name>
        <dbReference type="ChEBI" id="CHEBI:18420"/>
    </cofactor>
</comment>
<feature type="binding site" evidence="15">
    <location>
        <position position="267"/>
    </location>
    <ligand>
        <name>dihydroxyacetone phosphate</name>
        <dbReference type="ChEBI" id="CHEBI:57642"/>
    </ligand>
</feature>
<feature type="active site" description="Schiff-base intermediate with DHAP; for FBP aldolase activity" evidence="15">
    <location>
        <position position="233"/>
    </location>
</feature>
<dbReference type="EC" id="4.1.2.13" evidence="15"/>
<feature type="binding site" evidence="15">
    <location>
        <position position="53"/>
    </location>
    <ligand>
        <name>Mg(2+)</name>
        <dbReference type="ChEBI" id="CHEBI:18420"/>
        <label>2</label>
    </ligand>
</feature>
<dbReference type="GO" id="GO:0042132">
    <property type="term" value="F:fructose 1,6-bisphosphate 1-phosphatase activity"/>
    <property type="evidence" value="ECO:0007669"/>
    <property type="project" value="UniProtKB-UniRule"/>
</dbReference>
<evidence type="ECO:0000256" key="5">
    <source>
        <dbReference type="ARBA" id="ARBA00011820"/>
    </source>
</evidence>
<keyword evidence="12 15" id="KW-0456">Lyase</keyword>
<feature type="binding site" evidence="15">
    <location>
        <position position="19"/>
    </location>
    <ligand>
        <name>dihydroxyacetone phosphate</name>
        <dbReference type="ChEBI" id="CHEBI:57642"/>
    </ligand>
</feature>
<feature type="binding site" description="in other chain" evidence="15">
    <location>
        <position position="91"/>
    </location>
    <ligand>
        <name>beta-D-fructose 1,6-bisphosphate</name>
        <dbReference type="ChEBI" id="CHEBI:32966"/>
        <note>ligand shared between dimeric partners</note>
    </ligand>
</feature>
<comment type="catalytic activity">
    <reaction evidence="15">
        <text>beta-D-fructose 1,6-bisphosphate = D-glyceraldehyde 3-phosphate + dihydroxyacetone phosphate</text>
        <dbReference type="Rhea" id="RHEA:14729"/>
        <dbReference type="ChEBI" id="CHEBI:32966"/>
        <dbReference type="ChEBI" id="CHEBI:57642"/>
        <dbReference type="ChEBI" id="CHEBI:59776"/>
        <dbReference type="EC" id="4.1.2.13"/>
    </reaction>
</comment>
<comment type="catalytic activity">
    <reaction evidence="1 15">
        <text>beta-D-fructose 1,6-bisphosphate + H2O = beta-D-fructose 6-phosphate + phosphate</text>
        <dbReference type="Rhea" id="RHEA:11064"/>
        <dbReference type="ChEBI" id="CHEBI:15377"/>
        <dbReference type="ChEBI" id="CHEBI:32966"/>
        <dbReference type="ChEBI" id="CHEBI:43474"/>
        <dbReference type="ChEBI" id="CHEBI:57634"/>
        <dbReference type="EC" id="3.1.3.11"/>
    </reaction>
</comment>
<dbReference type="GO" id="GO:0006094">
    <property type="term" value="P:gluconeogenesis"/>
    <property type="evidence" value="ECO:0007669"/>
    <property type="project" value="UniProtKB-UniRule"/>
</dbReference>
<keyword evidence="14 15" id="KW-0119">Carbohydrate metabolism</keyword>
<feature type="binding site" description="in other chain" evidence="15">
    <location>
        <begin position="104"/>
        <end position="105"/>
    </location>
    <ligand>
        <name>beta-D-fructose 1,6-bisphosphate</name>
        <dbReference type="ChEBI" id="CHEBI:32966"/>
        <note>ligand shared between dimeric partners</note>
    </ligand>
</feature>
<accession>A0A9Y1BN28</accession>
<dbReference type="PIRSF" id="PIRSF015647">
    <property type="entry name" value="FBPtase_archl"/>
    <property type="match status" value="1"/>
</dbReference>
<dbReference type="GO" id="GO:0004332">
    <property type="term" value="F:fructose-bisphosphate aldolase activity"/>
    <property type="evidence" value="ECO:0007669"/>
    <property type="project" value="UniProtKB-UniRule"/>
</dbReference>
<feature type="binding site" evidence="15">
    <location>
        <position position="234"/>
    </location>
    <ligand>
        <name>Mg(2+)</name>
        <dbReference type="ChEBI" id="CHEBI:18420"/>
        <label>4</label>
    </ligand>
</feature>
<evidence type="ECO:0000256" key="2">
    <source>
        <dbReference type="ARBA" id="ARBA00001946"/>
    </source>
</evidence>
<dbReference type="PANTHER" id="PTHR38341:SF1">
    <property type="entry name" value="FRUCTOSE-1,6-BISPHOSPHATE ALDOLASE_PHOSPHATASE"/>
    <property type="match status" value="1"/>
</dbReference>
<evidence type="ECO:0000313" key="16">
    <source>
        <dbReference type="EMBL" id="UJG42061.1"/>
    </source>
</evidence>
<dbReference type="EMBL" id="CP084166">
    <property type="protein sequence ID" value="UJG42061.1"/>
    <property type="molecule type" value="Genomic_DNA"/>
</dbReference>
<evidence type="ECO:0000256" key="12">
    <source>
        <dbReference type="ARBA" id="ARBA00023239"/>
    </source>
</evidence>
<comment type="pathway">
    <text evidence="3 15">Carbohydrate biosynthesis; gluconeogenesis.</text>
</comment>
<feature type="binding site" description="in other chain" evidence="15">
    <location>
        <position position="288"/>
    </location>
    <ligand>
        <name>beta-D-fructose 1,6-bisphosphate</name>
        <dbReference type="ChEBI" id="CHEBI:32966"/>
        <note>ligand shared between dimeric partners</note>
    </ligand>
</feature>
<feature type="active site" description="Proton acceptor; for FBP phosphatase activity" evidence="15">
    <location>
        <position position="12"/>
    </location>
</feature>
<dbReference type="PANTHER" id="PTHR38341">
    <property type="entry name" value="FRUCTOSE-1,6-BISPHOSPHATE ALDOLASE/PHOSPHATASE"/>
    <property type="match status" value="1"/>
</dbReference>
<feature type="binding site" evidence="15">
    <location>
        <position position="233"/>
    </location>
    <ligand>
        <name>Mg(2+)</name>
        <dbReference type="ChEBI" id="CHEBI:18420"/>
        <label>3</label>
    </ligand>
</feature>
<dbReference type="NCBIfam" id="NF041126">
    <property type="entry name" value="FBP_aldo_phos"/>
    <property type="match status" value="1"/>
</dbReference>
<dbReference type="HAMAP" id="MF_02067">
    <property type="entry name" value="FBP_aldolase_phosphatase"/>
    <property type="match status" value="1"/>
</dbReference>
<proteinExistence type="inferred from homology"/>
<evidence type="ECO:0000256" key="10">
    <source>
        <dbReference type="ARBA" id="ARBA00022801"/>
    </source>
</evidence>
<comment type="function">
    <text evidence="15">Catalyzes two subsequent steps in gluconeogenesis: the aldol condensation of dihydroxyacetone phosphate (DHAP) and glyceraldehyde-3-phosphate (GA3P) to fructose-1,6-bisphosphate (FBP), and the dephosphorylation of FBP to fructose-6-phosphate (F6P).</text>
</comment>
<comment type="subunit">
    <text evidence="5 15">Homooctamer; dimer of tetramers.</text>
</comment>
<dbReference type="Pfam" id="PF01950">
    <property type="entry name" value="FBPase_3"/>
    <property type="match status" value="1"/>
</dbReference>
<evidence type="ECO:0000256" key="1">
    <source>
        <dbReference type="ARBA" id="ARBA00001273"/>
    </source>
</evidence>
<feature type="binding site" evidence="15">
    <location>
        <position position="235"/>
    </location>
    <ligand>
        <name>Mg(2+)</name>
        <dbReference type="ChEBI" id="CHEBI:18420"/>
        <label>2</label>
    </ligand>
</feature>
<feature type="binding site" description="in other chain" evidence="15">
    <location>
        <position position="349"/>
    </location>
    <ligand>
        <name>beta-D-fructose 1,6-bisphosphate</name>
        <dbReference type="ChEBI" id="CHEBI:32966"/>
        <note>ligand shared between dimeric partners</note>
    </ligand>
</feature>
<gene>
    <name evidence="15" type="primary">fbp</name>
    <name evidence="16" type="ORF">K9W45_06250</name>
</gene>
<dbReference type="SUPFAM" id="SSF111249">
    <property type="entry name" value="Sulfolobus fructose-1,6-bisphosphatase-like"/>
    <property type="match status" value="1"/>
</dbReference>
<dbReference type="GO" id="GO:0000287">
    <property type="term" value="F:magnesium ion binding"/>
    <property type="evidence" value="ECO:0007669"/>
    <property type="project" value="UniProtKB-UniRule"/>
</dbReference>
<evidence type="ECO:0000256" key="13">
    <source>
        <dbReference type="ARBA" id="ARBA00023270"/>
    </source>
</evidence>
<evidence type="ECO:0000256" key="11">
    <source>
        <dbReference type="ARBA" id="ARBA00022842"/>
    </source>
</evidence>
<evidence type="ECO:0000256" key="14">
    <source>
        <dbReference type="ARBA" id="ARBA00023277"/>
    </source>
</evidence>
<comment type="domain">
    <text evidence="15">Consists of a single catalytic domain, but remodels its active-site architecture via a large structural change to exhibit dual activities.</text>
</comment>
<feature type="binding site" evidence="15">
    <location>
        <position position="288"/>
    </location>
    <ligand>
        <name>dihydroxyacetone phosphate</name>
        <dbReference type="ChEBI" id="CHEBI:57642"/>
    </ligand>
</feature>
<keyword evidence="13 15" id="KW-0704">Schiff base</keyword>
<feature type="active site" description="Proton donor/acceptor; for FBP aldolase activity" evidence="15">
    <location>
        <position position="230"/>
    </location>
</feature>
<keyword evidence="10 15" id="KW-0378">Hydrolase</keyword>
<evidence type="ECO:0000256" key="9">
    <source>
        <dbReference type="ARBA" id="ARBA00022723"/>
    </source>
</evidence>
<sequence>MTKTTISLIKADIGSSPGHVVVYEPLMEKAEELLEKAKEDGLLIDFMVFNAGDDTNLLMTHEKGVNSEEIHKLAWDIFMELGQDAREYGLYGAGQDLLTDTFSGNVKGMGPGVAEMEIEERPAEPIIVFGMDKTEPGAFNYPIFNIFANPFNTAGLVIDPKLHDGFKFKIMDIHNNKYLTLSCPEQMYDLLALIGAPGHYVIKSVFSKNEQLGQAAVVSTDKLSLIAGKYVGKDDPVAIVRSQSGFPAVGEVLEAFTLGHLVSGWMRGSHRGPLMPVSLEYSQNGRFDGPPRVVSLGFQLKNGKIVGPVDLFDDVSFDHVRRRVNEIADYIRAHGPFEPSRLPLSEMEYTTLPGVLKKFENMFTDE</sequence>
<feature type="binding site" evidence="15">
    <location>
        <position position="95"/>
    </location>
    <ligand>
        <name>Mg(2+)</name>
        <dbReference type="ChEBI" id="CHEBI:18420"/>
        <label>1</label>
    </ligand>
</feature>
<name>A0A9Y1BN28_9ARCH</name>
<feature type="binding site" evidence="15">
    <location>
        <position position="54"/>
    </location>
    <ligand>
        <name>Mg(2+)</name>
        <dbReference type="ChEBI" id="CHEBI:18420"/>
        <label>2</label>
    </ligand>
</feature>
<keyword evidence="11 15" id="KW-0460">Magnesium</keyword>
<organism evidence="16">
    <name type="scientific">Candidatus Heimdallarchaeum aukensis</name>
    <dbReference type="NCBI Taxonomy" id="2876573"/>
    <lineage>
        <taxon>Archaea</taxon>
        <taxon>Promethearchaeati</taxon>
        <taxon>Candidatus Heimdallarchaeota</taxon>
        <taxon>Candidatus Heimdallarchaeia (ex Rinke et al. 2021) (nom. nud.)</taxon>
        <taxon>Candidatus Heimdallarchaeales</taxon>
        <taxon>Candidatus Heimdallarchaeaceae</taxon>
        <taxon>Candidatus Heimdallarchaeum</taxon>
    </lineage>
</organism>
<feature type="binding site" evidence="15">
    <location>
        <position position="235"/>
    </location>
    <ligand>
        <name>Mg(2+)</name>
        <dbReference type="ChEBI" id="CHEBI:18420"/>
        <label>3</label>
    </ligand>
</feature>
<feature type="binding site" evidence="15">
    <location>
        <position position="53"/>
    </location>
    <ligand>
        <name>Mg(2+)</name>
        <dbReference type="ChEBI" id="CHEBI:18420"/>
        <label>1</label>
    </ligand>
</feature>
<keyword evidence="9 15" id="KW-0479">Metal-binding</keyword>
<reference evidence="16" key="1">
    <citation type="journal article" date="2022" name="Nat. Microbiol.">
        <title>Unique mobile elements and scalable gene flow at the prokaryote-eukaryote boundary revealed by circularized Asgard archaea genomes.</title>
        <authorList>
            <person name="Wu F."/>
            <person name="Speth D.R."/>
            <person name="Philosof A."/>
            <person name="Cremiere A."/>
            <person name="Narayanan A."/>
            <person name="Barco R.A."/>
            <person name="Connon S.A."/>
            <person name="Amend J.P."/>
            <person name="Antoshechkin I.A."/>
            <person name="Orphan V.J."/>
        </authorList>
    </citation>
    <scope>NUCLEOTIDE SEQUENCE</scope>
    <source>
        <strain evidence="16">PM71</strain>
    </source>
</reference>
<feature type="binding site" description="in other chain" evidence="15">
    <location>
        <position position="133"/>
    </location>
    <ligand>
        <name>beta-D-fructose 1,6-bisphosphate</name>
        <dbReference type="ChEBI" id="CHEBI:32966"/>
        <note>ligand shared between dimeric partners</note>
    </ligand>
</feature>
<dbReference type="AlphaFoldDB" id="A0A9Y1BN28"/>
<feature type="binding site" evidence="15">
    <location>
        <position position="133"/>
    </location>
    <ligand>
        <name>dihydroxyacetone phosphate</name>
        <dbReference type="ChEBI" id="CHEBI:57642"/>
    </ligand>
</feature>
<feature type="binding site" evidence="15">
    <location>
        <position position="132"/>
    </location>
    <ligand>
        <name>Mg(2+)</name>
        <dbReference type="ChEBI" id="CHEBI:18420"/>
        <label>2</label>
    </ligand>
</feature>
<dbReference type="InterPro" id="IPR002803">
    <property type="entry name" value="FBPase_V"/>
</dbReference>
<dbReference type="EC" id="3.1.3.11" evidence="6 15"/>
<evidence type="ECO:0000256" key="15">
    <source>
        <dbReference type="HAMAP-Rule" id="MF_02067"/>
    </source>
</evidence>
<protein>
    <recommendedName>
        <fullName evidence="7 15">Fructose-1,6-bisphosphate aldolase/phosphatase</fullName>
        <shortName evidence="15">FBP A/P</shortName>
        <shortName evidence="15">FBP aldolase/phosphatase</shortName>
        <ecNumber evidence="6 15">3.1.3.11</ecNumber>
        <ecNumber evidence="15">4.1.2.13</ecNumber>
    </recommendedName>
</protein>
<feature type="binding site" evidence="15">
    <location>
        <begin position="243"/>
        <end position="244"/>
    </location>
    <ligand>
        <name>beta-D-fructose 1,6-bisphosphate</name>
        <dbReference type="ChEBI" id="CHEBI:32966"/>
        <note>ligand shared between dimeric partners</note>
    </ligand>
</feature>
<feature type="binding site" description="in other chain" evidence="15">
    <location>
        <position position="267"/>
    </location>
    <ligand>
        <name>beta-D-fructose 1,6-bisphosphate</name>
        <dbReference type="ChEBI" id="CHEBI:32966"/>
        <note>ligand shared between dimeric partners</note>
    </ligand>
</feature>